<evidence type="ECO:0000313" key="3">
    <source>
        <dbReference type="Proteomes" id="UP000520814"/>
    </source>
</evidence>
<sequence>MRPLFTLLLALALVAPALAHPPKGAKKGPSKATPILKQALDAKKKGDLKGYEAGLLAAKRILAEEGRFACCIKGGCAECALEGNCGCAANLFEKKGVCKTCLEGIKAGNGRYDNLTPDMLFEQLMELEMPGTLGPWSMSREGSGTSWLPESSPMYGRMSERGSWRLMQMGLAVGAFSAAGGTRGESQTYGASQYMLMGQKRDEAGRVLGLRGMFSLDALTNGQRGYPNLFQTGETAHGQPLQDRQHPHDLFMELGASYSAPLGGGARGFLYLAPVGEPALGPAAFQHRPSAWDNPVAPISHHWLDGSHITFGVATAGVTLADKWKLEGSVFNGREPGENRYNLDPIRLNSYSGRLTHNPTKDISIQASYGFLKSPEALEPGVDVHRLTVSLMHNRALENGDNLATLLALGQNLKHGDRTTALLAEAAYTHGRQTYFARVDSAQKDELVGVPSGVYRVQKLSLGGVHNLKQDEQGQQGIGASVDLYAYPTALKPAYGSAPVSVNLFYRWRFGKM</sequence>
<feature type="chain" id="PRO_5031346886" evidence="1">
    <location>
        <begin position="20"/>
        <end position="513"/>
    </location>
</feature>
<protein>
    <submittedName>
        <fullName evidence="2">Uncharacterized protein</fullName>
    </submittedName>
</protein>
<organism evidence="2 3">
    <name type="scientific">Armatimonas rosea</name>
    <dbReference type="NCBI Taxonomy" id="685828"/>
    <lineage>
        <taxon>Bacteria</taxon>
        <taxon>Bacillati</taxon>
        <taxon>Armatimonadota</taxon>
        <taxon>Armatimonadia</taxon>
        <taxon>Armatimonadales</taxon>
        <taxon>Armatimonadaceae</taxon>
        <taxon>Armatimonas</taxon>
    </lineage>
</organism>
<keyword evidence="3" id="KW-1185">Reference proteome</keyword>
<accession>A0A7W9SRM9</accession>
<evidence type="ECO:0000256" key="1">
    <source>
        <dbReference type="SAM" id="SignalP"/>
    </source>
</evidence>
<keyword evidence="1" id="KW-0732">Signal</keyword>
<reference evidence="2 3" key="1">
    <citation type="submission" date="2020-08" db="EMBL/GenBank/DDBJ databases">
        <title>Genomic Encyclopedia of Type Strains, Phase IV (KMG-IV): sequencing the most valuable type-strain genomes for metagenomic binning, comparative biology and taxonomic classification.</title>
        <authorList>
            <person name="Goeker M."/>
        </authorList>
    </citation>
    <scope>NUCLEOTIDE SEQUENCE [LARGE SCALE GENOMIC DNA]</scope>
    <source>
        <strain evidence="2 3">DSM 23562</strain>
    </source>
</reference>
<dbReference type="EMBL" id="JACHGW010000002">
    <property type="protein sequence ID" value="MBB6050803.1"/>
    <property type="molecule type" value="Genomic_DNA"/>
</dbReference>
<dbReference type="AlphaFoldDB" id="A0A7W9SRM9"/>
<name>A0A7W9SRM9_ARMRO</name>
<dbReference type="RefSeq" id="WP_184196425.1">
    <property type="nucleotide sequence ID" value="NZ_JACHGW010000002.1"/>
</dbReference>
<feature type="signal peptide" evidence="1">
    <location>
        <begin position="1"/>
        <end position="19"/>
    </location>
</feature>
<evidence type="ECO:0000313" key="2">
    <source>
        <dbReference type="EMBL" id="MBB6050803.1"/>
    </source>
</evidence>
<gene>
    <name evidence="2" type="ORF">HNQ39_002594</name>
</gene>
<dbReference type="Proteomes" id="UP000520814">
    <property type="component" value="Unassembled WGS sequence"/>
</dbReference>
<proteinExistence type="predicted"/>
<comment type="caution">
    <text evidence="2">The sequence shown here is derived from an EMBL/GenBank/DDBJ whole genome shotgun (WGS) entry which is preliminary data.</text>
</comment>